<dbReference type="InterPro" id="IPR049680">
    <property type="entry name" value="FLVCR1-2_SLC49-like"/>
</dbReference>
<evidence type="ECO:0000256" key="2">
    <source>
        <dbReference type="ARBA" id="ARBA00022692"/>
    </source>
</evidence>
<dbReference type="GO" id="GO:0022857">
    <property type="term" value="F:transmembrane transporter activity"/>
    <property type="evidence" value="ECO:0007669"/>
    <property type="project" value="InterPro"/>
</dbReference>
<dbReference type="AlphaFoldDB" id="A0A2T7PRR6"/>
<feature type="transmembrane region" description="Helical" evidence="6">
    <location>
        <begin position="445"/>
        <end position="464"/>
    </location>
</feature>
<evidence type="ECO:0000256" key="3">
    <source>
        <dbReference type="ARBA" id="ARBA00022989"/>
    </source>
</evidence>
<feature type="transmembrane region" description="Helical" evidence="6">
    <location>
        <begin position="80"/>
        <end position="100"/>
    </location>
</feature>
<evidence type="ECO:0000256" key="4">
    <source>
        <dbReference type="ARBA" id="ARBA00023136"/>
    </source>
</evidence>
<dbReference type="InterPro" id="IPR011701">
    <property type="entry name" value="MFS"/>
</dbReference>
<protein>
    <recommendedName>
        <fullName evidence="9">Major facilitator superfamily (MFS) profile domain-containing protein</fullName>
    </recommendedName>
</protein>
<dbReference type="GO" id="GO:0016020">
    <property type="term" value="C:membrane"/>
    <property type="evidence" value="ECO:0007669"/>
    <property type="project" value="UniProtKB-SubCell"/>
</dbReference>
<comment type="subcellular location">
    <subcellularLocation>
        <location evidence="1">Membrane</location>
        <topology evidence="1">Multi-pass membrane protein</topology>
    </subcellularLocation>
</comment>
<dbReference type="Gene3D" id="1.20.1250.20">
    <property type="entry name" value="MFS general substrate transporter like domains"/>
    <property type="match status" value="1"/>
</dbReference>
<feature type="transmembrane region" description="Helical" evidence="6">
    <location>
        <begin position="182"/>
        <end position="202"/>
    </location>
</feature>
<name>A0A2T7PRR6_POMCA</name>
<organism evidence="7 8">
    <name type="scientific">Pomacea canaliculata</name>
    <name type="common">Golden apple snail</name>
    <dbReference type="NCBI Taxonomy" id="400727"/>
    <lineage>
        <taxon>Eukaryota</taxon>
        <taxon>Metazoa</taxon>
        <taxon>Spiralia</taxon>
        <taxon>Lophotrochozoa</taxon>
        <taxon>Mollusca</taxon>
        <taxon>Gastropoda</taxon>
        <taxon>Caenogastropoda</taxon>
        <taxon>Architaenioglossa</taxon>
        <taxon>Ampullarioidea</taxon>
        <taxon>Ampullariidae</taxon>
        <taxon>Pomacea</taxon>
    </lineage>
</organism>
<keyword evidence="8" id="KW-1185">Reference proteome</keyword>
<dbReference type="SUPFAM" id="SSF103473">
    <property type="entry name" value="MFS general substrate transporter"/>
    <property type="match status" value="1"/>
</dbReference>
<dbReference type="PANTHER" id="PTHR10924">
    <property type="entry name" value="MAJOR FACILITATOR SUPERFAMILY PROTEIN-RELATED"/>
    <property type="match status" value="1"/>
</dbReference>
<feature type="transmembrane region" description="Helical" evidence="6">
    <location>
        <begin position="404"/>
        <end position="424"/>
    </location>
</feature>
<dbReference type="PANTHER" id="PTHR10924:SF27">
    <property type="entry name" value="SOLUTE CARRIER FAMILY 49 MEMBER 4"/>
    <property type="match status" value="1"/>
</dbReference>
<keyword evidence="4 6" id="KW-0472">Membrane</keyword>
<keyword evidence="2 6" id="KW-0812">Transmembrane</keyword>
<evidence type="ECO:0000313" key="8">
    <source>
        <dbReference type="Proteomes" id="UP000245119"/>
    </source>
</evidence>
<reference evidence="7 8" key="1">
    <citation type="submission" date="2018-04" db="EMBL/GenBank/DDBJ databases">
        <title>The genome of golden apple snail Pomacea canaliculata provides insight into stress tolerance and invasive adaptation.</title>
        <authorList>
            <person name="Liu C."/>
            <person name="Liu B."/>
            <person name="Ren Y."/>
            <person name="Zhang Y."/>
            <person name="Wang H."/>
            <person name="Li S."/>
            <person name="Jiang F."/>
            <person name="Yin L."/>
            <person name="Zhang G."/>
            <person name="Qian W."/>
            <person name="Fan W."/>
        </authorList>
    </citation>
    <scope>NUCLEOTIDE SEQUENCE [LARGE SCALE GENOMIC DNA]</scope>
    <source>
        <strain evidence="7">SZHN2017</strain>
        <tissue evidence="7">Muscle</tissue>
    </source>
</reference>
<feature type="transmembrane region" description="Helical" evidence="6">
    <location>
        <begin position="295"/>
        <end position="315"/>
    </location>
</feature>
<evidence type="ECO:0000313" key="7">
    <source>
        <dbReference type="EMBL" id="PVD36116.1"/>
    </source>
</evidence>
<dbReference type="Pfam" id="PF07690">
    <property type="entry name" value="MFS_1"/>
    <property type="match status" value="1"/>
</dbReference>
<gene>
    <name evidence="7" type="ORF">C0Q70_03089</name>
</gene>
<evidence type="ECO:0000256" key="1">
    <source>
        <dbReference type="ARBA" id="ARBA00004141"/>
    </source>
</evidence>
<feature type="transmembrane region" description="Helical" evidence="6">
    <location>
        <begin position="120"/>
        <end position="138"/>
    </location>
</feature>
<dbReference type="EMBL" id="PZQS01000002">
    <property type="protein sequence ID" value="PVD36116.1"/>
    <property type="molecule type" value="Genomic_DNA"/>
</dbReference>
<evidence type="ECO:0000256" key="5">
    <source>
        <dbReference type="SAM" id="MobiDB-lite"/>
    </source>
</evidence>
<evidence type="ECO:0008006" key="9">
    <source>
        <dbReference type="Google" id="ProtNLM"/>
    </source>
</evidence>
<feature type="transmembrane region" description="Helical" evidence="6">
    <location>
        <begin position="145"/>
        <end position="162"/>
    </location>
</feature>
<sequence length="517" mass="56559">MMDEVRQPLLLAEDEDTDSDGSSSSVSRKLYSTISAAKPLLHAATCKNGKVVFKKLEGPPSDDGAEKVSEAGLTVYTRRWYVLVMFCLFNATQTAVWSTFGSIAATSEHAFGWNDGTIALLNNWGQICYVIACFVFSWMMDVKGLRAACVSSMFLVALGASVRCISVEPPTVTWTMHLGSILNGLGGPVTMAGPAVLSAVWFPTHERTTATAIGAIMSGLGNGVSFLLGPQIVPLPPANMSSSPLIESRTTVSSVTWTDQSSAVFSNNFTQQYSPDELYIEDQNRIEKERHAIQLLMYIEAAWSIGLFVIMVIYFPKKPPQPPCVSAALQRENFVDGLKQLKAKELAGSASTPCVVASSWHLLWLDKVKRIHKWIVFVFYVICCVAYLIFSLACIEVIPSSTVLLYTTIIVGYVAITSAIPFLYELACELAYPVGEATSNGILTMVNNFTGIIFLLVLMIPNIGTMWTNWTQIGAVACCLPLLLALRERYNRLEVDERLPDMATINIEVVVPAPQDS</sequence>
<dbReference type="OrthoDB" id="422206at2759"/>
<feature type="transmembrane region" description="Helical" evidence="6">
    <location>
        <begin position="377"/>
        <end position="398"/>
    </location>
</feature>
<keyword evidence="3 6" id="KW-1133">Transmembrane helix</keyword>
<accession>A0A2T7PRR6</accession>
<evidence type="ECO:0000256" key="6">
    <source>
        <dbReference type="SAM" id="Phobius"/>
    </source>
</evidence>
<dbReference type="InterPro" id="IPR036259">
    <property type="entry name" value="MFS_trans_sf"/>
</dbReference>
<feature type="transmembrane region" description="Helical" evidence="6">
    <location>
        <begin position="470"/>
        <end position="486"/>
    </location>
</feature>
<comment type="caution">
    <text evidence="7">The sequence shown here is derived from an EMBL/GenBank/DDBJ whole genome shotgun (WGS) entry which is preliminary data.</text>
</comment>
<dbReference type="Proteomes" id="UP000245119">
    <property type="component" value="Linkage Group LG2"/>
</dbReference>
<proteinExistence type="predicted"/>
<feature type="region of interest" description="Disordered" evidence="5">
    <location>
        <begin position="1"/>
        <end position="26"/>
    </location>
</feature>